<accession>A0A4P8J208</accession>
<reference evidence="1 2" key="1">
    <citation type="submission" date="2019-05" db="EMBL/GenBank/DDBJ databases">
        <title>Burkholderia sp. DHOD12, isolated from subtropical forest soil.</title>
        <authorList>
            <person name="Gao Z.-H."/>
            <person name="Qiu L.-H."/>
        </authorList>
    </citation>
    <scope>NUCLEOTIDE SEQUENCE [LARGE SCALE GENOMIC DNA]</scope>
    <source>
        <strain evidence="1 2">DHOD12</strain>
    </source>
</reference>
<gene>
    <name evidence="1" type="ORF">FAZ95_24735</name>
</gene>
<organism evidence="1 2">
    <name type="scientific">Trinickia violacea</name>
    <dbReference type="NCBI Taxonomy" id="2571746"/>
    <lineage>
        <taxon>Bacteria</taxon>
        <taxon>Pseudomonadati</taxon>
        <taxon>Pseudomonadota</taxon>
        <taxon>Betaproteobacteria</taxon>
        <taxon>Burkholderiales</taxon>
        <taxon>Burkholderiaceae</taxon>
        <taxon>Trinickia</taxon>
    </lineage>
</organism>
<protein>
    <submittedName>
        <fullName evidence="1">Uncharacterized protein</fullName>
    </submittedName>
</protein>
<dbReference type="Proteomes" id="UP000298656">
    <property type="component" value="Chromosome 2"/>
</dbReference>
<sequence length="125" mass="13998">MSEPRDRYSGDTMSEYIAKVPNELPVDAVGLWQIVPYGRRGFGLEGDELVSYVRRNLHALLERGAKPVVGATDGIHYWQLQNQYGTTTEEIANAVIKEWLANGGDDPDPGGLWFALPEVYEMTKK</sequence>
<name>A0A4P8J208_9BURK</name>
<dbReference type="EMBL" id="CP040078">
    <property type="protein sequence ID" value="QCP52389.1"/>
    <property type="molecule type" value="Genomic_DNA"/>
</dbReference>
<dbReference type="OrthoDB" id="9131905at2"/>
<proteinExistence type="predicted"/>
<evidence type="ECO:0000313" key="2">
    <source>
        <dbReference type="Proteomes" id="UP000298656"/>
    </source>
</evidence>
<dbReference type="AlphaFoldDB" id="A0A4P8J208"/>
<evidence type="ECO:0000313" key="1">
    <source>
        <dbReference type="EMBL" id="QCP52389.1"/>
    </source>
</evidence>
<dbReference type="KEGG" id="tvl:FAZ95_24735"/>
<keyword evidence="2" id="KW-1185">Reference proteome</keyword>